<protein>
    <submittedName>
        <fullName evidence="2">Uncharacterized protein</fullName>
    </submittedName>
</protein>
<proteinExistence type="predicted"/>
<dbReference type="EMBL" id="JAOB01000040">
    <property type="protein sequence ID" value="EUA43880.1"/>
    <property type="molecule type" value="Genomic_DNA"/>
</dbReference>
<feature type="region of interest" description="Disordered" evidence="1">
    <location>
        <begin position="1"/>
        <end position="40"/>
    </location>
</feature>
<organism evidence="2">
    <name type="scientific">Mycobacterium xenopi 4042</name>
    <dbReference type="NCBI Taxonomy" id="1299334"/>
    <lineage>
        <taxon>Bacteria</taxon>
        <taxon>Bacillati</taxon>
        <taxon>Actinomycetota</taxon>
        <taxon>Actinomycetes</taxon>
        <taxon>Mycobacteriales</taxon>
        <taxon>Mycobacteriaceae</taxon>
        <taxon>Mycobacterium</taxon>
    </lineage>
</organism>
<sequence length="40" mass="4053">MSSALNCRRRSAAGRDPSMTTSAADSSCRSTSGSLSKSTA</sequence>
<gene>
    <name evidence="2" type="ORF">I553_2760</name>
    <name evidence="3" type="ORF">I553_8214</name>
</gene>
<comment type="caution">
    <text evidence="2">The sequence shown here is derived from an EMBL/GenBank/DDBJ whole genome shotgun (WGS) entry which is preliminary data.</text>
</comment>
<dbReference type="AlphaFoldDB" id="X8AJA1"/>
<evidence type="ECO:0000313" key="3">
    <source>
        <dbReference type="EMBL" id="EUA43880.1"/>
    </source>
</evidence>
<dbReference type="EMBL" id="JAOB01000057">
    <property type="protein sequence ID" value="EUA31191.1"/>
    <property type="molecule type" value="Genomic_DNA"/>
</dbReference>
<feature type="compositionally biased region" description="Polar residues" evidence="1">
    <location>
        <begin position="18"/>
        <end position="40"/>
    </location>
</feature>
<name>X8AJA1_MYCXE</name>
<evidence type="ECO:0000256" key="1">
    <source>
        <dbReference type="SAM" id="MobiDB-lite"/>
    </source>
</evidence>
<reference evidence="2" key="1">
    <citation type="submission" date="2014-01" db="EMBL/GenBank/DDBJ databases">
        <authorList>
            <person name="Brown-Elliot B."/>
            <person name="Wallace R."/>
            <person name="Lenaerts A."/>
            <person name="Ordway D."/>
            <person name="DeGroote M.A."/>
            <person name="Parker T."/>
            <person name="Sizemore C."/>
            <person name="Tallon L.J."/>
            <person name="Sadzewicz L.K."/>
            <person name="Sengamalay N."/>
            <person name="Fraser C.M."/>
            <person name="Hine E."/>
            <person name="Shefchek K.A."/>
            <person name="Das S.P."/>
            <person name="Tettelin H."/>
        </authorList>
    </citation>
    <scope>NUCLEOTIDE SEQUENCE [LARGE SCALE GENOMIC DNA]</scope>
    <source>
        <strain evidence="2">4042</strain>
    </source>
</reference>
<evidence type="ECO:0000313" key="2">
    <source>
        <dbReference type="EMBL" id="EUA31191.1"/>
    </source>
</evidence>
<accession>X8AJA1</accession>